<dbReference type="PANTHER" id="PTHR11439:SF467">
    <property type="entry name" value="INTEGRASE CATALYTIC DOMAIN-CONTAINING PROTEIN"/>
    <property type="match status" value="1"/>
</dbReference>
<comment type="caution">
    <text evidence="1">The sequence shown here is derived from an EMBL/GenBank/DDBJ whole genome shotgun (WGS) entry which is preliminary data.</text>
</comment>
<accession>A0AAV2YT28</accession>
<gene>
    <name evidence="1" type="ORF">N0F65_009877</name>
</gene>
<organism evidence="1 2">
    <name type="scientific">Lagenidium giganteum</name>
    <dbReference type="NCBI Taxonomy" id="4803"/>
    <lineage>
        <taxon>Eukaryota</taxon>
        <taxon>Sar</taxon>
        <taxon>Stramenopiles</taxon>
        <taxon>Oomycota</taxon>
        <taxon>Peronosporomycetes</taxon>
        <taxon>Pythiales</taxon>
        <taxon>Pythiaceae</taxon>
    </lineage>
</organism>
<dbReference type="EMBL" id="DAKRPA010000135">
    <property type="protein sequence ID" value="DAZ97426.1"/>
    <property type="molecule type" value="Genomic_DNA"/>
</dbReference>
<reference evidence="1" key="2">
    <citation type="journal article" date="2023" name="Microbiol Resour">
        <title>Decontamination and Annotation of the Draft Genome Sequence of the Oomycete Lagenidium giganteum ARSEF 373.</title>
        <authorList>
            <person name="Morgan W.R."/>
            <person name="Tartar A."/>
        </authorList>
    </citation>
    <scope>NUCLEOTIDE SEQUENCE</scope>
    <source>
        <strain evidence="1">ARSEF 373</strain>
    </source>
</reference>
<reference evidence="1" key="1">
    <citation type="submission" date="2022-11" db="EMBL/GenBank/DDBJ databases">
        <authorList>
            <person name="Morgan W.R."/>
            <person name="Tartar A."/>
        </authorList>
    </citation>
    <scope>NUCLEOTIDE SEQUENCE</scope>
    <source>
        <strain evidence="1">ARSEF 373</strain>
    </source>
</reference>
<dbReference type="Proteomes" id="UP001146120">
    <property type="component" value="Unassembled WGS sequence"/>
</dbReference>
<dbReference type="PANTHER" id="PTHR11439">
    <property type="entry name" value="GAG-POL-RELATED RETROTRANSPOSON"/>
    <property type="match status" value="1"/>
</dbReference>
<name>A0AAV2YT28_9STRA</name>
<sequence length="48" mass="5532">MGAIGALMYLANCTRPDIAFATNLLVRFNHKPTKRHWTGVKQISRYLR</sequence>
<evidence type="ECO:0000313" key="1">
    <source>
        <dbReference type="EMBL" id="DAZ97426.1"/>
    </source>
</evidence>
<protein>
    <submittedName>
        <fullName evidence="1">Uncharacterized protein</fullName>
    </submittedName>
</protein>
<keyword evidence="2" id="KW-1185">Reference proteome</keyword>
<proteinExistence type="predicted"/>
<evidence type="ECO:0000313" key="2">
    <source>
        <dbReference type="Proteomes" id="UP001146120"/>
    </source>
</evidence>
<dbReference type="AlphaFoldDB" id="A0AAV2YT28"/>